<dbReference type="InterPro" id="IPR026444">
    <property type="entry name" value="Secre_tail"/>
</dbReference>
<evidence type="ECO:0000256" key="1">
    <source>
        <dbReference type="ARBA" id="ARBA00022729"/>
    </source>
</evidence>
<evidence type="ECO:0000313" key="4">
    <source>
        <dbReference type="Proteomes" id="UP001595735"/>
    </source>
</evidence>
<keyword evidence="1" id="KW-0732">Signal</keyword>
<feature type="domain" description="Secretion system C-terminal sorting" evidence="2">
    <location>
        <begin position="273"/>
        <end position="338"/>
    </location>
</feature>
<evidence type="ECO:0000313" key="3">
    <source>
        <dbReference type="EMBL" id="MFC3755129.1"/>
    </source>
</evidence>
<gene>
    <name evidence="3" type="ORF">ACFONJ_04010</name>
</gene>
<dbReference type="EMBL" id="JBHRYO010000002">
    <property type="protein sequence ID" value="MFC3755129.1"/>
    <property type="molecule type" value="Genomic_DNA"/>
</dbReference>
<organism evidence="3 4">
    <name type="scientific">Chryseobacterium tructae</name>
    <dbReference type="NCBI Taxonomy" id="1037380"/>
    <lineage>
        <taxon>Bacteria</taxon>
        <taxon>Pseudomonadati</taxon>
        <taxon>Bacteroidota</taxon>
        <taxon>Flavobacteriia</taxon>
        <taxon>Flavobacteriales</taxon>
        <taxon>Weeksellaceae</taxon>
        <taxon>Chryseobacterium group</taxon>
        <taxon>Chryseobacterium</taxon>
    </lineage>
</organism>
<name>A0ABV7XSJ6_9FLAO</name>
<protein>
    <submittedName>
        <fullName evidence="3">T9SS type A sorting domain-containing protein</fullName>
    </submittedName>
</protein>
<dbReference type="Pfam" id="PF18962">
    <property type="entry name" value="Por_Secre_tail"/>
    <property type="match status" value="1"/>
</dbReference>
<accession>A0ABV7XSJ6</accession>
<comment type="caution">
    <text evidence="3">The sequence shown here is derived from an EMBL/GenBank/DDBJ whole genome shotgun (WGS) entry which is preliminary data.</text>
</comment>
<reference evidence="4" key="1">
    <citation type="journal article" date="2019" name="Int. J. Syst. Evol. Microbiol.">
        <title>The Global Catalogue of Microorganisms (GCM) 10K type strain sequencing project: providing services to taxonomists for standard genome sequencing and annotation.</title>
        <authorList>
            <consortium name="The Broad Institute Genomics Platform"/>
            <consortium name="The Broad Institute Genome Sequencing Center for Infectious Disease"/>
            <person name="Wu L."/>
            <person name="Ma J."/>
        </authorList>
    </citation>
    <scope>NUCLEOTIDE SEQUENCE [LARGE SCALE GENOMIC DNA]</scope>
    <source>
        <strain evidence="4">CECT 7798</strain>
    </source>
</reference>
<evidence type="ECO:0000259" key="2">
    <source>
        <dbReference type="Pfam" id="PF18962"/>
    </source>
</evidence>
<dbReference type="Proteomes" id="UP001595735">
    <property type="component" value="Unassembled WGS sequence"/>
</dbReference>
<dbReference type="NCBIfam" id="TIGR04183">
    <property type="entry name" value="Por_Secre_tail"/>
    <property type="match status" value="1"/>
</dbReference>
<sequence length="341" mass="36268">MVGDLYFAVRNLGLGLLLMVGGTLNAQQSCSNATPGSTTGDLGCVSFTYRGQSVIYTTVRAADGNVWLQQNLGSERVAGSSDDEKSYGDLFQWGRWDDGHQLRNSATVSSPTNNTPDGLQGAGAFITGSPEWWNSNGAEDKWIGTGLADITETVGVDPCKAIGSGWRLPSQTDWGNVVQAENIISSVKAYGGNLKLPMGGYRGSDGGFTFVGKRGYFWSSTPTGIGGKYLYIGGVVNAAAGAPRGQGASVRCIKADFELGVSDAYLKKHTVDVYPNPVKGVLSVKSESEIKEIKIINTIGQSVVASLSNNNIDMNRLPKGIYMIELKLKNGESVVKKIMKD</sequence>
<proteinExistence type="predicted"/>
<dbReference type="RefSeq" id="WP_378169694.1">
    <property type="nucleotide sequence ID" value="NZ_JBHRYO010000002.1"/>
</dbReference>
<keyword evidence="4" id="KW-1185">Reference proteome</keyword>